<keyword evidence="2" id="KW-1185">Reference proteome</keyword>
<protein>
    <submittedName>
        <fullName evidence="1">Uncharacterized protein</fullName>
    </submittedName>
</protein>
<reference evidence="2" key="1">
    <citation type="journal article" date="2019" name="Int. J. Syst. Evol. Microbiol.">
        <title>The Global Catalogue of Microorganisms (GCM) 10K type strain sequencing project: providing services to taxonomists for standard genome sequencing and annotation.</title>
        <authorList>
            <consortium name="The Broad Institute Genomics Platform"/>
            <consortium name="The Broad Institute Genome Sequencing Center for Infectious Disease"/>
            <person name="Wu L."/>
            <person name="Ma J."/>
        </authorList>
    </citation>
    <scope>NUCLEOTIDE SEQUENCE [LARGE SCALE GENOMIC DNA]</scope>
    <source>
        <strain evidence="2">JCM 14559</strain>
    </source>
</reference>
<gene>
    <name evidence="1" type="ORF">GCM10009759_48020</name>
</gene>
<organism evidence="1 2">
    <name type="scientific">Kitasatospora saccharophila</name>
    <dbReference type="NCBI Taxonomy" id="407973"/>
    <lineage>
        <taxon>Bacteria</taxon>
        <taxon>Bacillati</taxon>
        <taxon>Actinomycetota</taxon>
        <taxon>Actinomycetes</taxon>
        <taxon>Kitasatosporales</taxon>
        <taxon>Streptomycetaceae</taxon>
        <taxon>Kitasatospora</taxon>
    </lineage>
</organism>
<evidence type="ECO:0000313" key="2">
    <source>
        <dbReference type="Proteomes" id="UP001500897"/>
    </source>
</evidence>
<dbReference type="Proteomes" id="UP001500897">
    <property type="component" value="Unassembled WGS sequence"/>
</dbReference>
<accession>A0ABP5IXA6</accession>
<name>A0ABP5IXA6_9ACTN</name>
<comment type="caution">
    <text evidence="1">The sequence shown here is derived from an EMBL/GenBank/DDBJ whole genome shotgun (WGS) entry which is preliminary data.</text>
</comment>
<proteinExistence type="predicted"/>
<dbReference type="EMBL" id="BAAANS010000034">
    <property type="protein sequence ID" value="GAA2108218.1"/>
    <property type="molecule type" value="Genomic_DNA"/>
</dbReference>
<evidence type="ECO:0000313" key="1">
    <source>
        <dbReference type="EMBL" id="GAA2108218.1"/>
    </source>
</evidence>
<sequence length="59" mass="6092">MGGGAVGGAPAAGLRGEGRWCELDWQIDGCERAVGVGVDAERIITAWSVDHLLAWAGAR</sequence>